<evidence type="ECO:0000313" key="9">
    <source>
        <dbReference type="Proteomes" id="UP001569414"/>
    </source>
</evidence>
<dbReference type="SUPFAM" id="SSF103481">
    <property type="entry name" value="Multidrug resistance efflux transporter EmrE"/>
    <property type="match status" value="2"/>
</dbReference>
<organism evidence="8 9">
    <name type="scientific">Microbulbifer echini</name>
    <dbReference type="NCBI Taxonomy" id="1529067"/>
    <lineage>
        <taxon>Bacteria</taxon>
        <taxon>Pseudomonadati</taxon>
        <taxon>Pseudomonadota</taxon>
        <taxon>Gammaproteobacteria</taxon>
        <taxon>Cellvibrionales</taxon>
        <taxon>Microbulbiferaceae</taxon>
        <taxon>Microbulbifer</taxon>
    </lineage>
</organism>
<reference evidence="8 9" key="1">
    <citation type="submission" date="2024-08" db="EMBL/GenBank/DDBJ databases">
        <authorList>
            <person name="Ishaq N."/>
        </authorList>
    </citation>
    <scope>NUCLEOTIDE SEQUENCE [LARGE SCALE GENOMIC DNA]</scope>
    <source>
        <strain evidence="8 9">JCM 30400</strain>
    </source>
</reference>
<evidence type="ECO:0000259" key="7">
    <source>
        <dbReference type="Pfam" id="PF00892"/>
    </source>
</evidence>
<feature type="transmembrane region" description="Helical" evidence="6">
    <location>
        <begin position="263"/>
        <end position="282"/>
    </location>
</feature>
<keyword evidence="5 6" id="KW-0472">Membrane</keyword>
<evidence type="ECO:0000256" key="4">
    <source>
        <dbReference type="ARBA" id="ARBA00022989"/>
    </source>
</evidence>
<name>A0ABV4NSL8_9GAMM</name>
<dbReference type="InterPro" id="IPR037185">
    <property type="entry name" value="EmrE-like"/>
</dbReference>
<dbReference type="InterPro" id="IPR000620">
    <property type="entry name" value="EamA_dom"/>
</dbReference>
<protein>
    <submittedName>
        <fullName evidence="8">DMT family transporter</fullName>
    </submittedName>
</protein>
<dbReference type="InterPro" id="IPR050638">
    <property type="entry name" value="AA-Vitamin_Transporters"/>
</dbReference>
<gene>
    <name evidence="8" type="ORF">ACCI51_15680</name>
</gene>
<dbReference type="EMBL" id="JBGMEL010000017">
    <property type="protein sequence ID" value="MFA0791989.1"/>
    <property type="molecule type" value="Genomic_DNA"/>
</dbReference>
<feature type="transmembrane region" description="Helical" evidence="6">
    <location>
        <begin position="83"/>
        <end position="104"/>
    </location>
</feature>
<comment type="caution">
    <text evidence="8">The sequence shown here is derived from an EMBL/GenBank/DDBJ whole genome shotgun (WGS) entry which is preliminary data.</text>
</comment>
<keyword evidence="4 6" id="KW-1133">Transmembrane helix</keyword>
<evidence type="ECO:0000256" key="1">
    <source>
        <dbReference type="ARBA" id="ARBA00004141"/>
    </source>
</evidence>
<feature type="transmembrane region" description="Helical" evidence="6">
    <location>
        <begin position="288"/>
        <end position="304"/>
    </location>
</feature>
<evidence type="ECO:0000313" key="8">
    <source>
        <dbReference type="EMBL" id="MFA0791989.1"/>
    </source>
</evidence>
<dbReference type="PANTHER" id="PTHR32322:SF2">
    <property type="entry name" value="EAMA DOMAIN-CONTAINING PROTEIN"/>
    <property type="match status" value="1"/>
</dbReference>
<evidence type="ECO:0000256" key="2">
    <source>
        <dbReference type="ARBA" id="ARBA00007362"/>
    </source>
</evidence>
<dbReference type="PANTHER" id="PTHR32322">
    <property type="entry name" value="INNER MEMBRANE TRANSPORTER"/>
    <property type="match status" value="1"/>
</dbReference>
<evidence type="ECO:0000256" key="3">
    <source>
        <dbReference type="ARBA" id="ARBA00022692"/>
    </source>
</evidence>
<proteinExistence type="inferred from homology"/>
<feature type="transmembrane region" description="Helical" evidence="6">
    <location>
        <begin position="171"/>
        <end position="188"/>
    </location>
</feature>
<evidence type="ECO:0000256" key="6">
    <source>
        <dbReference type="SAM" id="Phobius"/>
    </source>
</evidence>
<dbReference type="RefSeq" id="WP_371844411.1">
    <property type="nucleotide sequence ID" value="NZ_JBGMEL010000017.1"/>
</dbReference>
<keyword evidence="3 6" id="KW-0812">Transmembrane</keyword>
<dbReference type="Pfam" id="PF00892">
    <property type="entry name" value="EamA"/>
    <property type="match status" value="2"/>
</dbReference>
<sequence>MREPTININPATIRRSGPSQWWVHGLMMITTFFVASSFPVGKLIADSLPADVMMLIRFLMAAGLFAPFIFFRHGLQLPKLKKLVRYALLSIPLVTFFWCMFEALKQTSAINTGALFTTVPAMTAIFALIVNGERSSTRKVIGLLLGTLGAAWIVFKGDITAAMALDLNQGDWIFLFGAISLSLYNPLVKRIHSGEPTEVMTFWVILFGALWLLLLALPGLSEIHWQNVSFEIYGGLLYLALFTTLMSFFLLQFGTLKIGPTKVAAYGFLNPVFVLILALLLGMSEFNAALFPGIILVFSAMLFIQTEKTVQN</sequence>
<feature type="transmembrane region" description="Helical" evidence="6">
    <location>
        <begin position="110"/>
        <end position="130"/>
    </location>
</feature>
<feature type="transmembrane region" description="Helical" evidence="6">
    <location>
        <begin position="21"/>
        <end position="40"/>
    </location>
</feature>
<feature type="transmembrane region" description="Helical" evidence="6">
    <location>
        <begin position="142"/>
        <end position="165"/>
    </location>
</feature>
<feature type="domain" description="EamA" evidence="7">
    <location>
        <begin position="170"/>
        <end position="304"/>
    </location>
</feature>
<feature type="transmembrane region" description="Helical" evidence="6">
    <location>
        <begin position="232"/>
        <end position="251"/>
    </location>
</feature>
<evidence type="ECO:0000256" key="5">
    <source>
        <dbReference type="ARBA" id="ARBA00023136"/>
    </source>
</evidence>
<dbReference type="Proteomes" id="UP001569414">
    <property type="component" value="Unassembled WGS sequence"/>
</dbReference>
<keyword evidence="9" id="KW-1185">Reference proteome</keyword>
<comment type="subcellular location">
    <subcellularLocation>
        <location evidence="1">Membrane</location>
        <topology evidence="1">Multi-pass membrane protein</topology>
    </subcellularLocation>
</comment>
<feature type="transmembrane region" description="Helical" evidence="6">
    <location>
        <begin position="200"/>
        <end position="220"/>
    </location>
</feature>
<comment type="similarity">
    <text evidence="2">Belongs to the EamA transporter family.</text>
</comment>
<feature type="transmembrane region" description="Helical" evidence="6">
    <location>
        <begin position="52"/>
        <end position="71"/>
    </location>
</feature>
<accession>A0ABV4NSL8</accession>
<feature type="domain" description="EamA" evidence="7">
    <location>
        <begin position="24"/>
        <end position="154"/>
    </location>
</feature>